<evidence type="ECO:0000313" key="3">
    <source>
        <dbReference type="Proteomes" id="UP000636505"/>
    </source>
</evidence>
<evidence type="ECO:0000313" key="2">
    <source>
        <dbReference type="EMBL" id="MBE9078299.1"/>
    </source>
</evidence>
<dbReference type="RefSeq" id="WP_193907978.1">
    <property type="nucleotide sequence ID" value="NZ_JADEXG010000030.1"/>
</dbReference>
<feature type="compositionally biased region" description="Pro residues" evidence="1">
    <location>
        <begin position="63"/>
        <end position="99"/>
    </location>
</feature>
<dbReference type="EMBL" id="JADEXG010000030">
    <property type="protein sequence ID" value="MBE9078299.1"/>
    <property type="molecule type" value="Genomic_DNA"/>
</dbReference>
<feature type="region of interest" description="Disordered" evidence="1">
    <location>
        <begin position="58"/>
        <end position="132"/>
    </location>
</feature>
<reference evidence="2" key="1">
    <citation type="submission" date="2020-10" db="EMBL/GenBank/DDBJ databases">
        <authorList>
            <person name="Castelo-Branco R."/>
            <person name="Eusebio N."/>
            <person name="Adriana R."/>
            <person name="Vieira A."/>
            <person name="Brugerolle De Fraissinette N."/>
            <person name="Rezende De Castro R."/>
            <person name="Schneider M.P."/>
            <person name="Vasconcelos V."/>
            <person name="Leao P.N."/>
        </authorList>
    </citation>
    <scope>NUCLEOTIDE SEQUENCE</scope>
    <source>
        <strain evidence="2">LEGE 07310</strain>
    </source>
</reference>
<gene>
    <name evidence="2" type="ORF">IQ241_13520</name>
</gene>
<protein>
    <recommendedName>
        <fullName evidence="4">TonB C-terminal domain-containing protein</fullName>
    </recommendedName>
</protein>
<accession>A0A8J7AGA1</accession>
<evidence type="ECO:0000256" key="1">
    <source>
        <dbReference type="SAM" id="MobiDB-lite"/>
    </source>
</evidence>
<keyword evidence="3" id="KW-1185">Reference proteome</keyword>
<evidence type="ECO:0008006" key="4">
    <source>
        <dbReference type="Google" id="ProtNLM"/>
    </source>
</evidence>
<proteinExistence type="predicted"/>
<organism evidence="2 3">
    <name type="scientific">Vasconcelosia minhoensis LEGE 07310</name>
    <dbReference type="NCBI Taxonomy" id="915328"/>
    <lineage>
        <taxon>Bacteria</taxon>
        <taxon>Bacillati</taxon>
        <taxon>Cyanobacteriota</taxon>
        <taxon>Cyanophyceae</taxon>
        <taxon>Nodosilineales</taxon>
        <taxon>Cymatolegaceae</taxon>
        <taxon>Vasconcelosia</taxon>
        <taxon>Vasconcelosia minhoensis</taxon>
    </lineage>
</organism>
<name>A0A8J7AGA1_9CYAN</name>
<sequence length="249" mass="26270">MPRPPSQQLLLSRPFYGWALLSLGLHGIILWLPLRESPVEPEIILEPPPAAIAVTRLPNPAASEPPAPPPAPRPRPQPPQPAPVPAPIPNQQPIPAPEPEPAEASPAELHPVSSAPAPATSGPATFSATGTTDGEALNAFTAWHTNMRAQHGLSPEFISDRMVVDYPIQPNCRNPAPGNASIGVLAEADGTVSDEPQIIKNTGYSDLDTWIVNAVKAKTFDEAAAAGTRKALSFEVELNYTGTTCDPTP</sequence>
<comment type="caution">
    <text evidence="2">The sequence shown here is derived from an EMBL/GenBank/DDBJ whole genome shotgun (WGS) entry which is preliminary data.</text>
</comment>
<dbReference type="Proteomes" id="UP000636505">
    <property type="component" value="Unassembled WGS sequence"/>
</dbReference>
<dbReference type="AlphaFoldDB" id="A0A8J7AGA1"/>
<feature type="compositionally biased region" description="Low complexity" evidence="1">
    <location>
        <begin position="102"/>
        <end position="132"/>
    </location>
</feature>